<organism evidence="1 2">
    <name type="scientific">Opisthorchis viverrini</name>
    <name type="common">Southeast Asian liver fluke</name>
    <dbReference type="NCBI Taxonomy" id="6198"/>
    <lineage>
        <taxon>Eukaryota</taxon>
        <taxon>Metazoa</taxon>
        <taxon>Spiralia</taxon>
        <taxon>Lophotrochozoa</taxon>
        <taxon>Platyhelminthes</taxon>
        <taxon>Trematoda</taxon>
        <taxon>Digenea</taxon>
        <taxon>Opisthorchiida</taxon>
        <taxon>Opisthorchiata</taxon>
        <taxon>Opisthorchiidae</taxon>
        <taxon>Opisthorchis</taxon>
    </lineage>
</organism>
<dbReference type="RefSeq" id="XP_009176144.1">
    <property type="nucleotide sequence ID" value="XM_009177880.1"/>
</dbReference>
<keyword evidence="2" id="KW-1185">Reference proteome</keyword>
<proteinExistence type="predicted"/>
<dbReference type="CTD" id="20325438"/>
<gene>
    <name evidence="1" type="ORF">T265_11270</name>
</gene>
<dbReference type="EMBL" id="KL597091">
    <property type="protein sequence ID" value="KER20110.1"/>
    <property type="molecule type" value="Genomic_DNA"/>
</dbReference>
<dbReference type="OrthoDB" id="2429551at2759"/>
<evidence type="ECO:0000313" key="1">
    <source>
        <dbReference type="EMBL" id="KER20110.1"/>
    </source>
</evidence>
<accession>A0A074ZA46</accession>
<dbReference type="GeneID" id="20325438"/>
<reference evidence="1 2" key="1">
    <citation type="submission" date="2013-11" db="EMBL/GenBank/DDBJ databases">
        <title>Opisthorchis viverrini - life in the bile duct.</title>
        <authorList>
            <person name="Young N.D."/>
            <person name="Nagarajan N."/>
            <person name="Lin S.J."/>
            <person name="Korhonen P.K."/>
            <person name="Jex A.R."/>
            <person name="Hall R.S."/>
            <person name="Safavi-Hemami H."/>
            <person name="Kaewkong W."/>
            <person name="Bertrand D."/>
            <person name="Gao S."/>
            <person name="Seet Q."/>
            <person name="Wongkham S."/>
            <person name="Teh B.T."/>
            <person name="Wongkham C."/>
            <person name="Intapan P.M."/>
            <person name="Maleewong W."/>
            <person name="Yang X."/>
            <person name="Hu M."/>
            <person name="Wang Z."/>
            <person name="Hofmann A."/>
            <person name="Sternberg P.W."/>
            <person name="Tan P."/>
            <person name="Wang J."/>
            <person name="Gasser R.B."/>
        </authorList>
    </citation>
    <scope>NUCLEOTIDE SEQUENCE [LARGE SCALE GENOMIC DNA]</scope>
</reference>
<dbReference type="Gene3D" id="3.10.450.10">
    <property type="match status" value="1"/>
</dbReference>
<protein>
    <submittedName>
        <fullName evidence="1">Uncharacterized protein</fullName>
    </submittedName>
</protein>
<sequence>MLLEVLCLCLIFCLPASPQVAVGGYTPFRCPTANEIRTFTSLLNAEISNYLGTESVSGQEIQILEVSTQVVAGTNYRIKVGFCFMSYYMTFSTSRFALLTANVILLKCIKVFLLLKMAALRSGSPV</sequence>
<name>A0A074ZA46_OPIVI</name>
<dbReference type="AlphaFoldDB" id="A0A074ZA46"/>
<dbReference type="KEGG" id="ovi:T265_11270"/>
<evidence type="ECO:0000313" key="2">
    <source>
        <dbReference type="Proteomes" id="UP000054324"/>
    </source>
</evidence>
<dbReference type="SUPFAM" id="SSF54403">
    <property type="entry name" value="Cystatin/monellin"/>
    <property type="match status" value="1"/>
</dbReference>
<dbReference type="Proteomes" id="UP000054324">
    <property type="component" value="Unassembled WGS sequence"/>
</dbReference>
<dbReference type="InterPro" id="IPR046350">
    <property type="entry name" value="Cystatin_sf"/>
</dbReference>